<dbReference type="Pfam" id="PF08242">
    <property type="entry name" value="Methyltransf_12"/>
    <property type="match status" value="1"/>
</dbReference>
<evidence type="ECO:0000259" key="7">
    <source>
        <dbReference type="PROSITE" id="PS50075"/>
    </source>
</evidence>
<dbReference type="PROSITE" id="PS50075">
    <property type="entry name" value="CARRIER"/>
    <property type="match status" value="1"/>
</dbReference>
<dbReference type="Gene3D" id="3.40.50.150">
    <property type="entry name" value="Vaccinia Virus protein VP39"/>
    <property type="match status" value="1"/>
</dbReference>
<name>A0ABT9HUF9_9GAMM</name>
<evidence type="ECO:0000256" key="5">
    <source>
        <dbReference type="ARBA" id="ARBA00022679"/>
    </source>
</evidence>
<dbReference type="SUPFAM" id="SSF47336">
    <property type="entry name" value="ACP-like"/>
    <property type="match status" value="1"/>
</dbReference>
<sequence>MSENMVAVVGMACRFPGAENVKKFWNLICEGSSQIKFFDESEREYSRFARSVAQEENWVSAGASLEDISTFDAPFFGYSPKEAALMDPQLRLSLECAWHALEDGNCRPGDFDGDIGVYLGVSLSTYLYNNLLSSNSAIEQHGGLSFLLRNDKDHVATTIAYKLGLTGPAMNVGSGCSSSLVAVHQAYMSLLTYQCDAALAGGASILLPQKLGYQYVEGGVYSKDGKCSPFAEGSSGTVGGNGVGLVLLKRLEDAVRDGDTIYGVIVGSGCSNDGNRKVGYTAPSKDGQVAAVNTAISMAQLTADQIDYVEAHGTGTKLGDPIEVAALSQVFSQTSGEKQHTFLGSVKANIGHLDAASGIAGFIKSALITKHSEVPIQLNATTLNSQINFTQTPFRIANRHYVLPSHRTITTAVNSLGMGGTNAFLLLQSYHGPKPVKLTGNKAWPTVFPLSANDPESLKNYCASLLEYINAGDLPEISDFAFSLANSKTAFRHRIVLHADDYADLKRQLEMVTVQSFRLRPENASQLMLSLSGLEIGDISKMLDELRADSSPLKDALQQHLIALGFSSFDSIDQALEANEAKAHLRGGLAAYTALMGALVDYLTNAQVAMLTLRGFGFSDFIAAYLAGVVSATFLLQVIDEVADAKCEGHSTDELSMMTLFDEIEFNRLMRASGGWPSLLEQLQLHGELPAISLWWPSLATEAQHHSLVDLLQIHIAKNSILTLSSKQSKHSINVCCSRLLTPPEHQKGTTSEILVRILIHLWESGADLDWQGLLPGYTAQKVNLPGYCFSKNHYWISNVGEFKYSLQNSGGKISPTGLHALQLVEMGTRALSAEQLGIWRGLGRQYIAALWMQMLQSCPLSESFSKAQLRELWKIGPRYEPVLEYCLSLLVASGYLKQQASSFVVKKTHCAAELAAVREQFEQTFPKQVKYIALIAELVTQYPAITMVDGAQSKLTAVLEKTQFADALESVSEYSEAYTLQSRRLAAFINGLAHELGRPLKIMEIGCGHLMLTKEVTDSVEPGRLAHYCVTDVSPAFIHSAQSKAERLGLPYISTCLYDINLSPEEQGFVDREFDVIIGLNVFHLASNPRQSFSNLHNLLNEQGYLCQIDLLSADPSHNTVWGIYAQWWEPWQCGAKRTLWSQAEYGRFLADHAEHWYLLGDREELTESSSVLWICKRVDCTNIQPAIAQNASQLNKDLINQSEQWLGINDDPAQWLYSPQWQSIELTPTVAPSGRMRVVVCVDSRNAQQLLDTSLSNMCDPLWLFIVDEDNVYGQASTVALGSLADNEYVFSGLGDLNRILQYAIQTDGSVSHVIYAVNIGQCLQNDGKADLTFDKACWIDRGLGALFDLVQILDKLQPHNEYRLSLISKGLFNVVGNETLAPGHALSAGLLKSISIEYPHVVTQHVDLPMEIGQNLPALLQNILMSDFECAVALRGGRVWQQTYCLSNNTARPSKPFDFNGARIVVIGGLGGIGLAMTNYLTAHYQIDVCILHRNQHFKDGLVSSGLIAIDDKGLPEHHTRLLKNIVSQARSLTLYRVDITELANVKKVVEEIGCHYDGLDYVFHLAGSIDAGGILRSRTKSNLAEAIQNKTVGLHHTVQAFSTLRPKKQIFYSSLGAVLYKVKFGEAGYIIANDYLNAFARYLNSCGEKTLCVNWTDWSESGMWVDAQQRFSTKYTQGQADACSQTSPDTFTLTADWMASIKTDDAMLALGQALTREIQEAVITPQDLNQLLSKQQSTNYTDYAEHIDRIGLRLETQQPSARTLSAEGEVQSKLSEIWTELLGLPLSSLEDDFYTVGGDSLLALRLIARVKETFLVELTLAKLMDTTRFGELADFIEDVLCLRGKPVSELAVDNFVTQEI</sequence>
<dbReference type="SUPFAM" id="SSF53901">
    <property type="entry name" value="Thiolase-like"/>
    <property type="match status" value="1"/>
</dbReference>
<dbReference type="InterPro" id="IPR018201">
    <property type="entry name" value="Ketoacyl_synth_AS"/>
</dbReference>
<keyword evidence="6" id="KW-0511">Multifunctional enzyme</keyword>
<dbReference type="PROSITE" id="PS00606">
    <property type="entry name" value="KS3_1"/>
    <property type="match status" value="1"/>
</dbReference>
<dbReference type="InterPro" id="IPR020841">
    <property type="entry name" value="PKS_Beta-ketoAc_synthase_dom"/>
</dbReference>
<dbReference type="Gene3D" id="1.10.1240.100">
    <property type="match status" value="1"/>
</dbReference>
<dbReference type="Pfam" id="PF00109">
    <property type="entry name" value="ketoacyl-synt"/>
    <property type="match status" value="1"/>
</dbReference>
<dbReference type="InterPro" id="IPR013968">
    <property type="entry name" value="PKS_KR"/>
</dbReference>
<evidence type="ECO:0000313" key="9">
    <source>
        <dbReference type="EMBL" id="MDP5134762.1"/>
    </source>
</evidence>
<dbReference type="PANTHER" id="PTHR43775">
    <property type="entry name" value="FATTY ACID SYNTHASE"/>
    <property type="match status" value="1"/>
</dbReference>
<reference evidence="9 10" key="1">
    <citation type="submission" date="2022-11" db="EMBL/GenBank/DDBJ databases">
        <title>Viruses from the air-sea interface of a natural surface slick.</title>
        <authorList>
            <person name="Rahlff J."/>
            <person name="Holmfeldt K."/>
        </authorList>
    </citation>
    <scope>NUCLEOTIDE SEQUENCE [LARGE SCALE GENOMIC DNA]</scope>
    <source>
        <strain evidence="9 10">SMS4</strain>
    </source>
</reference>
<evidence type="ECO:0000256" key="6">
    <source>
        <dbReference type="ARBA" id="ARBA00023268"/>
    </source>
</evidence>
<keyword evidence="4" id="KW-0597">Phosphoprotein</keyword>
<dbReference type="SUPFAM" id="SSF51735">
    <property type="entry name" value="NAD(P)-binding Rossmann-fold domains"/>
    <property type="match status" value="2"/>
</dbReference>
<evidence type="ECO:0000256" key="4">
    <source>
        <dbReference type="ARBA" id="ARBA00022553"/>
    </source>
</evidence>
<dbReference type="InterPro" id="IPR036291">
    <property type="entry name" value="NAD(P)-bd_dom_sf"/>
</dbReference>
<dbReference type="PANTHER" id="PTHR43775:SF51">
    <property type="entry name" value="INACTIVE PHENOLPHTHIOCEROL SYNTHESIS POLYKETIDE SYNTHASE TYPE I PKS1-RELATED"/>
    <property type="match status" value="1"/>
</dbReference>
<keyword evidence="3" id="KW-0596">Phosphopantetheine</keyword>
<dbReference type="Pfam" id="PF08659">
    <property type="entry name" value="KR"/>
    <property type="match status" value="1"/>
</dbReference>
<dbReference type="InterPro" id="IPR006162">
    <property type="entry name" value="Ppantetheine_attach_site"/>
</dbReference>
<dbReference type="InterPro" id="IPR057326">
    <property type="entry name" value="KR_dom"/>
</dbReference>
<dbReference type="InterPro" id="IPR036736">
    <property type="entry name" value="ACP-like_sf"/>
</dbReference>
<keyword evidence="10" id="KW-1185">Reference proteome</keyword>
<evidence type="ECO:0000256" key="1">
    <source>
        <dbReference type="ARBA" id="ARBA00005194"/>
    </source>
</evidence>
<dbReference type="Pfam" id="PF00550">
    <property type="entry name" value="PP-binding"/>
    <property type="match status" value="1"/>
</dbReference>
<evidence type="ECO:0000256" key="3">
    <source>
        <dbReference type="ARBA" id="ARBA00022450"/>
    </source>
</evidence>
<accession>A0ABT9HUF9</accession>
<comment type="pathway">
    <text evidence="1">Lipid metabolism; fatty acid biosynthesis.</text>
</comment>
<feature type="domain" description="Carrier" evidence="7">
    <location>
        <begin position="1769"/>
        <end position="1844"/>
    </location>
</feature>
<dbReference type="InterPro" id="IPR032821">
    <property type="entry name" value="PKS_assoc"/>
</dbReference>
<keyword evidence="5" id="KW-0808">Transferase</keyword>
<dbReference type="InterPro" id="IPR014030">
    <property type="entry name" value="Ketoacyl_synth_N"/>
</dbReference>
<gene>
    <name evidence="9" type="ORF">ORJ04_02225</name>
</gene>
<dbReference type="EMBL" id="JAPJDZ010000003">
    <property type="protein sequence ID" value="MDP5134762.1"/>
    <property type="molecule type" value="Genomic_DNA"/>
</dbReference>
<proteinExistence type="inferred from homology"/>
<dbReference type="SMART" id="SM00822">
    <property type="entry name" value="PKS_KR"/>
    <property type="match status" value="1"/>
</dbReference>
<dbReference type="RefSeq" id="WP_305973502.1">
    <property type="nucleotide sequence ID" value="NZ_JAPJDZ010000003.1"/>
</dbReference>
<dbReference type="Gene3D" id="3.30.70.3290">
    <property type="match status" value="1"/>
</dbReference>
<dbReference type="Pfam" id="PF02801">
    <property type="entry name" value="Ketoacyl-synt_C"/>
    <property type="match status" value="1"/>
</dbReference>
<evidence type="ECO:0000259" key="8">
    <source>
        <dbReference type="PROSITE" id="PS52004"/>
    </source>
</evidence>
<dbReference type="Proteomes" id="UP001231109">
    <property type="component" value="Unassembled WGS sequence"/>
</dbReference>
<dbReference type="InterPro" id="IPR050091">
    <property type="entry name" value="PKS_NRPS_Biosynth_Enz"/>
</dbReference>
<comment type="similarity">
    <text evidence="2">Belongs to the short-chain dehydrogenases/reductases (SDR) family.</text>
</comment>
<evidence type="ECO:0000256" key="2">
    <source>
        <dbReference type="ARBA" id="ARBA00006484"/>
    </source>
</evidence>
<dbReference type="InterPro" id="IPR014031">
    <property type="entry name" value="Ketoacyl_synth_C"/>
</dbReference>
<comment type="caution">
    <text evidence="9">The sequence shown here is derived from an EMBL/GenBank/DDBJ whole genome shotgun (WGS) entry which is preliminary data.</text>
</comment>
<dbReference type="PROSITE" id="PS00012">
    <property type="entry name" value="PHOSPHOPANTETHEINE"/>
    <property type="match status" value="1"/>
</dbReference>
<dbReference type="CDD" id="cd02440">
    <property type="entry name" value="AdoMet_MTases"/>
    <property type="match status" value="1"/>
</dbReference>
<dbReference type="Pfam" id="PF16197">
    <property type="entry name" value="KAsynt_C_assoc"/>
    <property type="match status" value="1"/>
</dbReference>
<dbReference type="InterPro" id="IPR029063">
    <property type="entry name" value="SAM-dependent_MTases_sf"/>
</dbReference>
<dbReference type="InterPro" id="IPR013217">
    <property type="entry name" value="Methyltransf_12"/>
</dbReference>
<dbReference type="CDD" id="cd00833">
    <property type="entry name" value="PKS"/>
    <property type="match status" value="1"/>
</dbReference>
<dbReference type="PROSITE" id="PS52004">
    <property type="entry name" value="KS3_2"/>
    <property type="match status" value="1"/>
</dbReference>
<dbReference type="SUPFAM" id="SSF53335">
    <property type="entry name" value="S-adenosyl-L-methionine-dependent methyltransferases"/>
    <property type="match status" value="1"/>
</dbReference>
<protein>
    <submittedName>
        <fullName evidence="9">SDR family oxidoreductase</fullName>
    </submittedName>
</protein>
<evidence type="ECO:0000313" key="10">
    <source>
        <dbReference type="Proteomes" id="UP001231109"/>
    </source>
</evidence>
<feature type="domain" description="Ketosynthase family 3 (KS3)" evidence="8">
    <location>
        <begin position="3"/>
        <end position="429"/>
    </location>
</feature>
<dbReference type="Gene3D" id="1.10.1200.10">
    <property type="entry name" value="ACP-like"/>
    <property type="match status" value="1"/>
</dbReference>
<dbReference type="SMART" id="SM00825">
    <property type="entry name" value="PKS_KS"/>
    <property type="match status" value="1"/>
</dbReference>
<dbReference type="InterPro" id="IPR016039">
    <property type="entry name" value="Thiolase-like"/>
</dbReference>
<dbReference type="Gene3D" id="3.40.47.10">
    <property type="match status" value="1"/>
</dbReference>
<dbReference type="InterPro" id="IPR009081">
    <property type="entry name" value="PP-bd_ACP"/>
</dbReference>
<dbReference type="Gene3D" id="3.40.50.720">
    <property type="entry name" value="NAD(P)-binding Rossmann-like Domain"/>
    <property type="match status" value="1"/>
</dbReference>
<organism evidence="9 10">
    <name type="scientific">Rheinheimera baltica</name>
    <dbReference type="NCBI Taxonomy" id="67576"/>
    <lineage>
        <taxon>Bacteria</taxon>
        <taxon>Pseudomonadati</taxon>
        <taxon>Pseudomonadota</taxon>
        <taxon>Gammaproteobacteria</taxon>
        <taxon>Chromatiales</taxon>
        <taxon>Chromatiaceae</taxon>
        <taxon>Rheinheimera</taxon>
    </lineage>
</organism>